<keyword evidence="3" id="KW-1185">Reference proteome</keyword>
<keyword evidence="1" id="KW-0812">Transmembrane</keyword>
<organism evidence="2 3">
    <name type="scientific">Roseivirga spongicola</name>
    <dbReference type="NCBI Taxonomy" id="333140"/>
    <lineage>
        <taxon>Bacteria</taxon>
        <taxon>Pseudomonadati</taxon>
        <taxon>Bacteroidota</taxon>
        <taxon>Cytophagia</taxon>
        <taxon>Cytophagales</taxon>
        <taxon>Roseivirgaceae</taxon>
        <taxon>Roseivirga</taxon>
    </lineage>
</organism>
<dbReference type="AlphaFoldDB" id="A0A150XHR8"/>
<evidence type="ECO:0000313" key="3">
    <source>
        <dbReference type="Proteomes" id="UP000075606"/>
    </source>
</evidence>
<protein>
    <submittedName>
        <fullName evidence="2">Uncharacterized protein</fullName>
    </submittedName>
</protein>
<keyword evidence="1" id="KW-1133">Transmembrane helix</keyword>
<evidence type="ECO:0000256" key="1">
    <source>
        <dbReference type="SAM" id="Phobius"/>
    </source>
</evidence>
<name>A0A150XHR8_9BACT</name>
<reference evidence="2 3" key="1">
    <citation type="submission" date="2016-01" db="EMBL/GenBank/DDBJ databases">
        <title>Genome sequencing of Roseivirga spongicola UST030701-084.</title>
        <authorList>
            <person name="Selvaratnam C."/>
            <person name="Thevarajoo S."/>
            <person name="Goh K.M."/>
            <person name="Ee R."/>
            <person name="Chan K.-G."/>
            <person name="Chong C.S."/>
        </authorList>
    </citation>
    <scope>NUCLEOTIDE SEQUENCE [LARGE SCALE GENOMIC DNA]</scope>
    <source>
        <strain evidence="2 3">UST030701-084</strain>
    </source>
</reference>
<feature type="transmembrane region" description="Helical" evidence="1">
    <location>
        <begin position="44"/>
        <end position="64"/>
    </location>
</feature>
<dbReference type="OrthoDB" id="982831at2"/>
<keyword evidence="1" id="KW-0472">Membrane</keyword>
<proteinExistence type="predicted"/>
<dbReference type="RefSeq" id="WP_068217593.1">
    <property type="nucleotide sequence ID" value="NZ_CP139724.1"/>
</dbReference>
<evidence type="ECO:0000313" key="2">
    <source>
        <dbReference type="EMBL" id="KYG78244.1"/>
    </source>
</evidence>
<dbReference type="Proteomes" id="UP000075606">
    <property type="component" value="Unassembled WGS sequence"/>
</dbReference>
<sequence>MKYITIYLFSLITSNNIALSFLPQGSLIKPDDPDETDFLSSNPNLIWGILIGVFLITFIGYLIYSSKKKKEREDNK</sequence>
<comment type="caution">
    <text evidence="2">The sequence shown here is derived from an EMBL/GenBank/DDBJ whole genome shotgun (WGS) entry which is preliminary data.</text>
</comment>
<accession>A0A150XHR8</accession>
<dbReference type="EMBL" id="LRPC01000001">
    <property type="protein sequence ID" value="KYG78244.1"/>
    <property type="molecule type" value="Genomic_DNA"/>
</dbReference>
<gene>
    <name evidence="2" type="ORF">AWW68_05620</name>
</gene>